<reference evidence="5 6" key="1">
    <citation type="submission" date="2023-03" db="EMBL/GenBank/DDBJ databases">
        <title>Bacillus Genome Sequencing.</title>
        <authorList>
            <person name="Dunlap C."/>
        </authorList>
    </citation>
    <scope>NUCLEOTIDE SEQUENCE [LARGE SCALE GENOMIC DNA]</scope>
    <source>
        <strain evidence="5 6">B-23453</strain>
    </source>
</reference>
<name>A0ABU6ML56_9BACI</name>
<evidence type="ECO:0000256" key="3">
    <source>
        <dbReference type="ARBA" id="ARBA00022840"/>
    </source>
</evidence>
<proteinExistence type="inferred from homology"/>
<protein>
    <recommendedName>
        <fullName evidence="4">5-formyltetrahydrofolate cyclo-ligase</fullName>
        <ecNumber evidence="4">6.3.3.2</ecNumber>
    </recommendedName>
</protein>
<dbReference type="PANTHER" id="PTHR23407">
    <property type="entry name" value="ATPASE INHIBITOR/5-FORMYLTETRAHYDROFOLATE CYCLO-LIGASE"/>
    <property type="match status" value="1"/>
</dbReference>
<dbReference type="SUPFAM" id="SSF100950">
    <property type="entry name" value="NagB/RpiA/CoA transferase-like"/>
    <property type="match status" value="1"/>
</dbReference>
<comment type="similarity">
    <text evidence="1 4">Belongs to the 5-formyltetrahydrofolate cyclo-ligase family.</text>
</comment>
<keyword evidence="4" id="KW-0479">Metal-binding</keyword>
<evidence type="ECO:0000313" key="6">
    <source>
        <dbReference type="Proteomes" id="UP001341444"/>
    </source>
</evidence>
<dbReference type="Pfam" id="PF01812">
    <property type="entry name" value="5-FTHF_cyc-lig"/>
    <property type="match status" value="1"/>
</dbReference>
<evidence type="ECO:0000256" key="2">
    <source>
        <dbReference type="ARBA" id="ARBA00022741"/>
    </source>
</evidence>
<dbReference type="RefSeq" id="WP_232317500.1">
    <property type="nucleotide sequence ID" value="NZ_JARMAB010000030.1"/>
</dbReference>
<dbReference type="EMBL" id="JARMAB010000030">
    <property type="protein sequence ID" value="MED1205132.1"/>
    <property type="molecule type" value="Genomic_DNA"/>
</dbReference>
<dbReference type="PANTHER" id="PTHR23407:SF1">
    <property type="entry name" value="5-FORMYLTETRAHYDROFOLATE CYCLO-LIGASE"/>
    <property type="match status" value="1"/>
</dbReference>
<keyword evidence="4" id="KW-0460">Magnesium</keyword>
<dbReference type="InterPro" id="IPR002698">
    <property type="entry name" value="FTHF_cligase"/>
</dbReference>
<evidence type="ECO:0000256" key="1">
    <source>
        <dbReference type="ARBA" id="ARBA00010638"/>
    </source>
</evidence>
<accession>A0ABU6ML56</accession>
<evidence type="ECO:0000313" key="5">
    <source>
        <dbReference type="EMBL" id="MED1205132.1"/>
    </source>
</evidence>
<sequence length="191" mass="22363">MNKKELRKYLKQKLDTMNPETYHRYSSFIASHLFNHNMWEKHDTIALTISRFPEVDTWPIIRKAWEKGKKVVVPKCLPEQRQMIFKEITSFDQLEKVYFGLLEPVDKLTKEVLKTDIDMIIVPGLGYTANGSRLGFGGGYYDRYLEDYKGETLSLAFSEQMVEDLPTEKHDCRVGAIITEKGWISCMERKK</sequence>
<dbReference type="NCBIfam" id="TIGR02727">
    <property type="entry name" value="MTHFS_bact"/>
    <property type="match status" value="1"/>
</dbReference>
<dbReference type="EC" id="6.3.3.2" evidence="4"/>
<keyword evidence="6" id="KW-1185">Reference proteome</keyword>
<evidence type="ECO:0000256" key="4">
    <source>
        <dbReference type="RuleBase" id="RU361279"/>
    </source>
</evidence>
<dbReference type="Proteomes" id="UP001341444">
    <property type="component" value="Unassembled WGS sequence"/>
</dbReference>
<dbReference type="Gene3D" id="3.40.50.10420">
    <property type="entry name" value="NagB/RpiA/CoA transferase-like"/>
    <property type="match status" value="1"/>
</dbReference>
<gene>
    <name evidence="5" type="ORF">P4T90_18960</name>
</gene>
<organism evidence="5 6">
    <name type="scientific">Heyndrickxia acidicola</name>
    <dbReference type="NCBI Taxonomy" id="209389"/>
    <lineage>
        <taxon>Bacteria</taxon>
        <taxon>Bacillati</taxon>
        <taxon>Bacillota</taxon>
        <taxon>Bacilli</taxon>
        <taxon>Bacillales</taxon>
        <taxon>Bacillaceae</taxon>
        <taxon>Heyndrickxia</taxon>
    </lineage>
</organism>
<dbReference type="PIRSF" id="PIRSF006806">
    <property type="entry name" value="FTHF_cligase"/>
    <property type="match status" value="1"/>
</dbReference>
<keyword evidence="2 4" id="KW-0547">Nucleotide-binding</keyword>
<dbReference type="InterPro" id="IPR024185">
    <property type="entry name" value="FTHF_cligase-like_sf"/>
</dbReference>
<comment type="caution">
    <text evidence="5">The sequence shown here is derived from an EMBL/GenBank/DDBJ whole genome shotgun (WGS) entry which is preliminary data.</text>
</comment>
<keyword evidence="3 4" id="KW-0067">ATP-binding</keyword>
<comment type="catalytic activity">
    <reaction evidence="4">
        <text>(6S)-5-formyl-5,6,7,8-tetrahydrofolate + ATP = (6R)-5,10-methenyltetrahydrofolate + ADP + phosphate</text>
        <dbReference type="Rhea" id="RHEA:10488"/>
        <dbReference type="ChEBI" id="CHEBI:30616"/>
        <dbReference type="ChEBI" id="CHEBI:43474"/>
        <dbReference type="ChEBI" id="CHEBI:57455"/>
        <dbReference type="ChEBI" id="CHEBI:57457"/>
        <dbReference type="ChEBI" id="CHEBI:456216"/>
        <dbReference type="EC" id="6.3.3.2"/>
    </reaction>
</comment>
<comment type="cofactor">
    <cofactor evidence="4">
        <name>Mg(2+)</name>
        <dbReference type="ChEBI" id="CHEBI:18420"/>
    </cofactor>
</comment>
<keyword evidence="5" id="KW-0436">Ligase</keyword>
<dbReference type="InterPro" id="IPR037171">
    <property type="entry name" value="NagB/RpiA_transferase-like"/>
</dbReference>
<dbReference type="GO" id="GO:0030272">
    <property type="term" value="F:5-formyltetrahydrofolate cyclo-ligase activity"/>
    <property type="evidence" value="ECO:0007669"/>
    <property type="project" value="UniProtKB-EC"/>
</dbReference>